<evidence type="ECO:0000313" key="8">
    <source>
        <dbReference type="RefSeq" id="XP_022972910.1"/>
    </source>
</evidence>
<dbReference type="KEGG" id="cmax:111471424"/>
<dbReference type="GO" id="GO:1990961">
    <property type="term" value="P:xenobiotic detoxification by transmembrane export across the plasma membrane"/>
    <property type="evidence" value="ECO:0007669"/>
    <property type="project" value="InterPro"/>
</dbReference>
<evidence type="ECO:0000313" key="7">
    <source>
        <dbReference type="Proteomes" id="UP000504608"/>
    </source>
</evidence>
<sequence>MGDENPDASSNKAPSVSQVVEQLKELWGMTLPVTTMNFLVFLRQVVSVMFLGRIGSLELAGGALAIGFTNITGYSVMVGLAAGLEPICSQAYGSKNWDLLCLSLQRMILILLVATIPIAVLWINLDNIMVFLGQDPQITGMAAIYCIYSLPDLLTNTLLQPLKTFLRSQKDTKPMMYCTLVAVGLHVPLNYMMVVVLGLGTQGVAIASVLTNMNIAGLMSGYVWVWGRKGEMRWTLKVGEVCGGVGPVLKLAVPSCLGICLEWWWYEIVTVLSGYLSNPTSAVAATGILIQTTSMMYTVPLALAGCVSARFFSHYRSWSTAVSFSFDWLFCFLTRMYMYSISSKRHEMLNAFSHFRLDFSGSYSGGDRSLSTAARARVLLSIGLENWEGGGCARVRRDRGNELGSGKPKKAKDAAVVALGCAFVIGGINVTWTVILRRTWARLFTDDSLVQSLVSSALPIIGLCELWNCPQTTGYGILRGTARPAVGARINLGCFYLVGTPVAVGLAFGVRVGFVGLWFGLLSAQVACAVSMLYVVLAKTDWEGEALKAKKLTGLEMSATTNGNGAEEETKELLVHENGHQHIAL</sequence>
<keyword evidence="3 6" id="KW-0812">Transmembrane</keyword>
<gene>
    <name evidence="8" type="primary">LOC111471424</name>
</gene>
<name>A0A6J1I9Y9_CUCMA</name>
<dbReference type="OrthoDB" id="2126698at2759"/>
<dbReference type="Pfam" id="PF01554">
    <property type="entry name" value="MatE"/>
    <property type="match status" value="3"/>
</dbReference>
<comment type="caution">
    <text evidence="6">Lacks conserved residue(s) required for the propagation of feature annotation.</text>
</comment>
<keyword evidence="5 6" id="KW-0472">Membrane</keyword>
<reference evidence="8" key="1">
    <citation type="submission" date="2025-08" db="UniProtKB">
        <authorList>
            <consortium name="RefSeq"/>
        </authorList>
    </citation>
    <scope>IDENTIFICATION</scope>
    <source>
        <tissue evidence="8">Young leaves</tissue>
    </source>
</reference>
<dbReference type="GeneID" id="111471424"/>
<dbReference type="InterPro" id="IPR002528">
    <property type="entry name" value="MATE_fam"/>
</dbReference>
<evidence type="ECO:0000256" key="6">
    <source>
        <dbReference type="RuleBase" id="RU004914"/>
    </source>
</evidence>
<evidence type="ECO:0000256" key="1">
    <source>
        <dbReference type="ARBA" id="ARBA00004141"/>
    </source>
</evidence>
<protein>
    <recommendedName>
        <fullName evidence="6">Protein DETOXIFICATION</fullName>
    </recommendedName>
    <alternativeName>
        <fullName evidence="6">Multidrug and toxic compound extrusion protein</fullName>
    </alternativeName>
</protein>
<organism evidence="7 8">
    <name type="scientific">Cucurbita maxima</name>
    <name type="common">Pumpkin</name>
    <name type="synonym">Winter squash</name>
    <dbReference type="NCBI Taxonomy" id="3661"/>
    <lineage>
        <taxon>Eukaryota</taxon>
        <taxon>Viridiplantae</taxon>
        <taxon>Streptophyta</taxon>
        <taxon>Embryophyta</taxon>
        <taxon>Tracheophyta</taxon>
        <taxon>Spermatophyta</taxon>
        <taxon>Magnoliopsida</taxon>
        <taxon>eudicotyledons</taxon>
        <taxon>Gunneridae</taxon>
        <taxon>Pentapetalae</taxon>
        <taxon>rosids</taxon>
        <taxon>fabids</taxon>
        <taxon>Cucurbitales</taxon>
        <taxon>Cucurbitaceae</taxon>
        <taxon>Cucurbiteae</taxon>
        <taxon>Cucurbita</taxon>
    </lineage>
</organism>
<accession>A0A6J1I9Y9</accession>
<feature type="transmembrane region" description="Helical" evidence="6">
    <location>
        <begin position="177"/>
        <end position="199"/>
    </location>
</feature>
<feature type="transmembrane region" description="Helical" evidence="6">
    <location>
        <begin position="26"/>
        <end position="51"/>
    </location>
</feature>
<dbReference type="GO" id="GO:0042910">
    <property type="term" value="F:xenobiotic transmembrane transporter activity"/>
    <property type="evidence" value="ECO:0007669"/>
    <property type="project" value="InterPro"/>
</dbReference>
<feature type="transmembrane region" description="Helical" evidence="6">
    <location>
        <begin position="516"/>
        <end position="537"/>
    </location>
</feature>
<keyword evidence="7" id="KW-1185">Reference proteome</keyword>
<comment type="subcellular location">
    <subcellularLocation>
        <location evidence="1">Membrane</location>
        <topology evidence="1">Multi-pass membrane protein</topology>
    </subcellularLocation>
</comment>
<dbReference type="GO" id="GO:0015297">
    <property type="term" value="F:antiporter activity"/>
    <property type="evidence" value="ECO:0007669"/>
    <property type="project" value="InterPro"/>
</dbReference>
<evidence type="ECO:0000256" key="4">
    <source>
        <dbReference type="ARBA" id="ARBA00022989"/>
    </source>
</evidence>
<dbReference type="CDD" id="cd13132">
    <property type="entry name" value="MATE_eukaryotic"/>
    <property type="match status" value="1"/>
</dbReference>
<evidence type="ECO:0000256" key="3">
    <source>
        <dbReference type="ARBA" id="ARBA00022692"/>
    </source>
</evidence>
<dbReference type="RefSeq" id="XP_022972910.1">
    <property type="nucleotide sequence ID" value="XM_023117142.1"/>
</dbReference>
<proteinExistence type="inferred from homology"/>
<comment type="similarity">
    <text evidence="2 6">Belongs to the multi antimicrobial extrusion (MATE) (TC 2.A.66.1) family.</text>
</comment>
<keyword evidence="4 6" id="KW-1133">Transmembrane helix</keyword>
<feature type="transmembrane region" description="Helical" evidence="6">
    <location>
        <begin position="63"/>
        <end position="84"/>
    </location>
</feature>
<dbReference type="InterPro" id="IPR045069">
    <property type="entry name" value="MATE_euk"/>
</dbReference>
<feature type="transmembrane region" description="Helical" evidence="6">
    <location>
        <begin position="318"/>
        <end position="338"/>
    </location>
</feature>
<feature type="transmembrane region" description="Helical" evidence="6">
    <location>
        <begin position="414"/>
        <end position="436"/>
    </location>
</feature>
<dbReference type="PANTHER" id="PTHR11206">
    <property type="entry name" value="MULTIDRUG RESISTANCE PROTEIN"/>
    <property type="match status" value="1"/>
</dbReference>
<evidence type="ECO:0000256" key="2">
    <source>
        <dbReference type="ARBA" id="ARBA00010199"/>
    </source>
</evidence>
<dbReference type="NCBIfam" id="TIGR00797">
    <property type="entry name" value="matE"/>
    <property type="match status" value="1"/>
</dbReference>
<feature type="transmembrane region" description="Helical" evidence="6">
    <location>
        <begin position="490"/>
        <end position="510"/>
    </location>
</feature>
<evidence type="ECO:0000256" key="5">
    <source>
        <dbReference type="ARBA" id="ARBA00023136"/>
    </source>
</evidence>
<dbReference type="GO" id="GO:0016020">
    <property type="term" value="C:membrane"/>
    <property type="evidence" value="ECO:0007669"/>
    <property type="project" value="UniProtKB-SubCell"/>
</dbReference>
<feature type="transmembrane region" description="Helical" evidence="6">
    <location>
        <begin position="104"/>
        <end position="125"/>
    </location>
</feature>
<feature type="transmembrane region" description="Helical" evidence="6">
    <location>
        <begin position="205"/>
        <end position="227"/>
    </location>
</feature>
<dbReference type="AlphaFoldDB" id="A0A6J1I9Y9"/>
<dbReference type="Proteomes" id="UP000504608">
    <property type="component" value="Unplaced"/>
</dbReference>